<proteinExistence type="predicted"/>
<name>A0A645JCV3_9ZZZZ</name>
<gene>
    <name evidence="1" type="ORF">SDC9_209293</name>
</gene>
<evidence type="ECO:0000313" key="1">
    <source>
        <dbReference type="EMBL" id="MPN61555.1"/>
    </source>
</evidence>
<dbReference type="EMBL" id="VSSQ01138307">
    <property type="protein sequence ID" value="MPN61555.1"/>
    <property type="molecule type" value="Genomic_DNA"/>
</dbReference>
<dbReference type="AlphaFoldDB" id="A0A645JCV3"/>
<sequence length="38" mass="4356">MLLDVLEGVEGNLEYALEYGQNSKGFNTYKIIDVFDKE</sequence>
<comment type="caution">
    <text evidence="1">The sequence shown here is derived from an EMBL/GenBank/DDBJ whole genome shotgun (WGS) entry which is preliminary data.</text>
</comment>
<organism evidence="1">
    <name type="scientific">bioreactor metagenome</name>
    <dbReference type="NCBI Taxonomy" id="1076179"/>
    <lineage>
        <taxon>unclassified sequences</taxon>
        <taxon>metagenomes</taxon>
        <taxon>ecological metagenomes</taxon>
    </lineage>
</organism>
<accession>A0A645JCV3</accession>
<protein>
    <submittedName>
        <fullName evidence="1">Uncharacterized protein</fullName>
    </submittedName>
</protein>
<reference evidence="1" key="1">
    <citation type="submission" date="2019-08" db="EMBL/GenBank/DDBJ databases">
        <authorList>
            <person name="Kucharzyk K."/>
            <person name="Murdoch R.W."/>
            <person name="Higgins S."/>
            <person name="Loffler F."/>
        </authorList>
    </citation>
    <scope>NUCLEOTIDE SEQUENCE</scope>
</reference>